<dbReference type="InterPro" id="IPR006108">
    <property type="entry name" value="3HC_DH_C"/>
</dbReference>
<keyword evidence="14" id="KW-1185">Reference proteome</keyword>
<dbReference type="SUPFAM" id="SSF52096">
    <property type="entry name" value="ClpP/crotonase"/>
    <property type="match status" value="1"/>
</dbReference>
<keyword evidence="7" id="KW-0443">Lipid metabolism</keyword>
<dbReference type="InterPro" id="IPR001753">
    <property type="entry name" value="Enoyl-CoA_hydra/iso"/>
</dbReference>
<protein>
    <submittedName>
        <fullName evidence="13">3-hydroxyacyl-CoA dehydrogenase/enoyl-CoA hydratase family protein</fullName>
    </submittedName>
</protein>
<dbReference type="UniPathway" id="UPA00659"/>
<dbReference type="InterPro" id="IPR029045">
    <property type="entry name" value="ClpP/crotonase-like_dom_sf"/>
</dbReference>
<keyword evidence="4" id="KW-0442">Lipid degradation</keyword>
<keyword evidence="8" id="KW-0456">Lyase</keyword>
<comment type="caution">
    <text evidence="13">The sequence shown here is derived from an EMBL/GenBank/DDBJ whole genome shotgun (WGS) entry which is preliminary data.</text>
</comment>
<dbReference type="EMBL" id="SSMQ01000167">
    <property type="protein sequence ID" value="TKC89018.1"/>
    <property type="molecule type" value="Genomic_DNA"/>
</dbReference>
<evidence type="ECO:0000256" key="3">
    <source>
        <dbReference type="ARBA" id="ARBA00022832"/>
    </source>
</evidence>
<evidence type="ECO:0000259" key="12">
    <source>
        <dbReference type="Pfam" id="PF02737"/>
    </source>
</evidence>
<feature type="domain" description="3-hydroxyacyl-CoA dehydrogenase NAD binding" evidence="12">
    <location>
        <begin position="3"/>
        <end position="182"/>
    </location>
</feature>
<evidence type="ECO:0000256" key="6">
    <source>
        <dbReference type="ARBA" id="ARBA00023027"/>
    </source>
</evidence>
<dbReference type="GO" id="GO:0016509">
    <property type="term" value="F:long-chain (3S)-3-hydroxyacyl-CoA dehydrogenase (NAD+) activity"/>
    <property type="evidence" value="ECO:0007669"/>
    <property type="project" value="TreeGrafter"/>
</dbReference>
<comment type="pathway">
    <text evidence="1">Lipid metabolism; fatty acid beta-oxidation.</text>
</comment>
<dbReference type="Proteomes" id="UP000309215">
    <property type="component" value="Unassembled WGS sequence"/>
</dbReference>
<keyword evidence="6" id="KW-0520">NAD</keyword>
<gene>
    <name evidence="13" type="ORF">E8A74_51430</name>
</gene>
<dbReference type="SUPFAM" id="SSF51735">
    <property type="entry name" value="NAD(P)-binding Rossmann-fold domains"/>
    <property type="match status" value="1"/>
</dbReference>
<dbReference type="GO" id="GO:0070403">
    <property type="term" value="F:NAD+ binding"/>
    <property type="evidence" value="ECO:0007669"/>
    <property type="project" value="InterPro"/>
</dbReference>
<evidence type="ECO:0000256" key="4">
    <source>
        <dbReference type="ARBA" id="ARBA00022963"/>
    </source>
</evidence>
<dbReference type="PANTHER" id="PTHR43612">
    <property type="entry name" value="TRIFUNCTIONAL ENZYME SUBUNIT ALPHA"/>
    <property type="match status" value="1"/>
</dbReference>
<dbReference type="Pfam" id="PF00725">
    <property type="entry name" value="3HCDH"/>
    <property type="match status" value="2"/>
</dbReference>
<dbReference type="Pfam" id="PF02737">
    <property type="entry name" value="3HCDH_N"/>
    <property type="match status" value="1"/>
</dbReference>
<evidence type="ECO:0000256" key="10">
    <source>
        <dbReference type="ARBA" id="ARBA00049556"/>
    </source>
</evidence>
<dbReference type="AlphaFoldDB" id="A0A4U1I6M0"/>
<dbReference type="Gene3D" id="3.90.226.10">
    <property type="entry name" value="2-enoyl-CoA Hydratase, Chain A, domain 1"/>
    <property type="match status" value="1"/>
</dbReference>
<dbReference type="Gene3D" id="3.40.50.720">
    <property type="entry name" value="NAD(P)-binding Rossmann-like Domain"/>
    <property type="match status" value="1"/>
</dbReference>
<reference evidence="13 14" key="1">
    <citation type="submission" date="2019-04" db="EMBL/GenBank/DDBJ databases">
        <authorList>
            <person name="Li Y."/>
            <person name="Wang J."/>
        </authorList>
    </citation>
    <scope>NUCLEOTIDE SEQUENCE [LARGE SCALE GENOMIC DNA]</scope>
    <source>
        <strain evidence="13 14">DSM 14668</strain>
    </source>
</reference>
<dbReference type="SUPFAM" id="SSF48179">
    <property type="entry name" value="6-phosphogluconate dehydrogenase C-terminal domain-like"/>
    <property type="match status" value="2"/>
</dbReference>
<feature type="domain" description="3-hydroxyacyl-CoA dehydrogenase C-terminal" evidence="11">
    <location>
        <begin position="289"/>
        <end position="357"/>
    </location>
</feature>
<keyword evidence="9" id="KW-0511">Multifunctional enzyme</keyword>
<name>A0A4U1I6M0_9BACT</name>
<dbReference type="InterPro" id="IPR036291">
    <property type="entry name" value="NAD(P)-bd_dom_sf"/>
</dbReference>
<dbReference type="InterPro" id="IPR006176">
    <property type="entry name" value="3-OHacyl-CoA_DH_NAD-bd"/>
</dbReference>
<dbReference type="RefSeq" id="WP_136936557.1">
    <property type="nucleotide sequence ID" value="NZ_SSMQ01000167.1"/>
</dbReference>
<dbReference type="GO" id="GO:0006635">
    <property type="term" value="P:fatty acid beta-oxidation"/>
    <property type="evidence" value="ECO:0007669"/>
    <property type="project" value="UniProtKB-UniPathway"/>
</dbReference>
<dbReference type="Gene3D" id="1.10.1040.50">
    <property type="match status" value="1"/>
</dbReference>
<evidence type="ECO:0000313" key="13">
    <source>
        <dbReference type="EMBL" id="TKC89018.1"/>
    </source>
</evidence>
<keyword evidence="3" id="KW-0276">Fatty acid metabolism</keyword>
<evidence type="ECO:0000256" key="1">
    <source>
        <dbReference type="ARBA" id="ARBA00005005"/>
    </source>
</evidence>
<evidence type="ECO:0000313" key="14">
    <source>
        <dbReference type="Proteomes" id="UP000309215"/>
    </source>
</evidence>
<evidence type="ECO:0000256" key="8">
    <source>
        <dbReference type="ARBA" id="ARBA00023239"/>
    </source>
</evidence>
<organism evidence="13 14">
    <name type="scientific">Polyangium fumosum</name>
    <dbReference type="NCBI Taxonomy" id="889272"/>
    <lineage>
        <taxon>Bacteria</taxon>
        <taxon>Pseudomonadati</taxon>
        <taxon>Myxococcota</taxon>
        <taxon>Polyangia</taxon>
        <taxon>Polyangiales</taxon>
        <taxon>Polyangiaceae</taxon>
        <taxon>Polyangium</taxon>
    </lineage>
</organism>
<comment type="similarity">
    <text evidence="2">In the central section; belongs to the 3-hydroxyacyl-CoA dehydrogenase family.</text>
</comment>
<evidence type="ECO:0000256" key="5">
    <source>
        <dbReference type="ARBA" id="ARBA00023002"/>
    </source>
</evidence>
<dbReference type="Pfam" id="PF00378">
    <property type="entry name" value="ECH_1"/>
    <property type="match status" value="1"/>
</dbReference>
<dbReference type="CDD" id="cd06558">
    <property type="entry name" value="crotonase-like"/>
    <property type="match status" value="1"/>
</dbReference>
<feature type="domain" description="3-hydroxyacyl-CoA dehydrogenase C-terminal" evidence="11">
    <location>
        <begin position="186"/>
        <end position="265"/>
    </location>
</feature>
<evidence type="ECO:0000256" key="7">
    <source>
        <dbReference type="ARBA" id="ARBA00023098"/>
    </source>
</evidence>
<sequence>MIVGVIGSGSIGPDLAYGFVSAIAREGGRVYLHDIKQEALDAGMARIGTYVTKALARGKLSESAARAVKEALVPTLSLADLAACDYVLEAATEDLPIKRKIIAALEATVRPDCLIGFATSGIPRAEIAKGAKHPERCFVNHPFYPAWRALPVEVVLSGDDTFGERMIRTLEKLGKVPIITADVACFAADDIFCNYVSEAARIVAEGVATPAQVDAIVNDAIGGGGPLNVMDLTRGNLLTVHCQELMRDAPTGSAWFEPPAILREVGNRPWHDPKNRGDGRYDAALGKTVLDRILAVLFARTYFVADENICAPSDLDWLTRMSLGFRKGLLSLAEEFGIERVHAVCTTYAAAHPGFHVPKSITEKNLPRFRKNVVVTRDGDLALVSVRRPEVRNALNRETLSEIEASMKELAADDTVKGVIFTSQDGALAGADIGELASLKTPADCEAICHFGHAVLGTIASMKKPVVAALNGPVLGGGAEISMACHGRVVGPELVLGQPEVNLGIIPGYGGTQRLPRLIGFERALDLLRTGRSVGAKEAHAWGWATIAPVKDFLGEAKTLVQKHLAGEIKLAPVDAAPIAVPEKLPATDLGHHSRAIDAILVSVVRRGNALPLAEGLALEAKGFGQCKETVDLDIGMKNFIQNGPRVPAAFLHE</sequence>
<comment type="catalytic activity">
    <reaction evidence="10">
        <text>a (3S)-3-hydroxyacyl-CoA + NAD(+) = a 3-oxoacyl-CoA + NADH + H(+)</text>
        <dbReference type="Rhea" id="RHEA:22432"/>
        <dbReference type="ChEBI" id="CHEBI:15378"/>
        <dbReference type="ChEBI" id="CHEBI:57318"/>
        <dbReference type="ChEBI" id="CHEBI:57540"/>
        <dbReference type="ChEBI" id="CHEBI:57945"/>
        <dbReference type="ChEBI" id="CHEBI:90726"/>
        <dbReference type="EC" id="1.1.1.35"/>
    </reaction>
</comment>
<dbReference type="InterPro" id="IPR050136">
    <property type="entry name" value="FA_oxidation_alpha_subunit"/>
</dbReference>
<dbReference type="PANTHER" id="PTHR43612:SF3">
    <property type="entry name" value="TRIFUNCTIONAL ENZYME SUBUNIT ALPHA, MITOCHONDRIAL"/>
    <property type="match status" value="1"/>
</dbReference>
<dbReference type="OrthoDB" id="5365311at2"/>
<evidence type="ECO:0000256" key="2">
    <source>
        <dbReference type="ARBA" id="ARBA00007005"/>
    </source>
</evidence>
<proteinExistence type="inferred from homology"/>
<dbReference type="GO" id="GO:0004300">
    <property type="term" value="F:enoyl-CoA hydratase activity"/>
    <property type="evidence" value="ECO:0007669"/>
    <property type="project" value="TreeGrafter"/>
</dbReference>
<evidence type="ECO:0000256" key="9">
    <source>
        <dbReference type="ARBA" id="ARBA00023268"/>
    </source>
</evidence>
<keyword evidence="5" id="KW-0560">Oxidoreductase</keyword>
<evidence type="ECO:0000259" key="11">
    <source>
        <dbReference type="Pfam" id="PF00725"/>
    </source>
</evidence>
<accession>A0A4U1I6M0</accession>
<dbReference type="InterPro" id="IPR008927">
    <property type="entry name" value="6-PGluconate_DH-like_C_sf"/>
</dbReference>